<evidence type="ECO:0000313" key="2">
    <source>
        <dbReference type="EMBL" id="KXK60944.1"/>
    </source>
</evidence>
<protein>
    <submittedName>
        <fullName evidence="2">Uncharacterized protein</fullName>
    </submittedName>
</protein>
<accession>A0A136PRH0</accession>
<sequence length="288" mass="32153">MYVFKVNGQQRLYGDRHLDLGDDTVVEAVAVSVVQQRSTTLNCELSLSSSDAADAFAVVVNFRCQVLAPELVAEAGLADLHEVLTNHLWQDREFKNLGLRHRIEDINEVRRQVDARVTAYCHLVPPSVPGMAVDLCAVVVHPSAALRDQHRRIRDKRWEQEVGRLDVSWQNEEIERYATILSAGPTYADALGVSRHEINVGQIAERMHEAEAERKRVAASVLQDMLNRGYLDRANFDPLQLIEELTGRTYTAGTEPSLGPADEPASLPPGRRPTDDTPDFIPNEADID</sequence>
<proteinExistence type="predicted"/>
<name>A0A136PRH0_9ACTN</name>
<gene>
    <name evidence="2" type="ORF">AWW66_16085</name>
</gene>
<reference evidence="2 3" key="1">
    <citation type="submission" date="2016-01" db="EMBL/GenBank/DDBJ databases">
        <title>Whole genome sequence and analysis of Micromonospora rosaria DSM 803, which can produce antibacterial substance rosamicin.</title>
        <authorList>
            <person name="Yang H."/>
            <person name="He X."/>
            <person name="Zhu D."/>
        </authorList>
    </citation>
    <scope>NUCLEOTIDE SEQUENCE [LARGE SCALE GENOMIC DNA]</scope>
    <source>
        <strain evidence="2 3">DSM 803</strain>
    </source>
</reference>
<organism evidence="2 3">
    <name type="scientific">Micromonospora rosaria</name>
    <dbReference type="NCBI Taxonomy" id="47874"/>
    <lineage>
        <taxon>Bacteria</taxon>
        <taxon>Bacillati</taxon>
        <taxon>Actinomycetota</taxon>
        <taxon>Actinomycetes</taxon>
        <taxon>Micromonosporales</taxon>
        <taxon>Micromonosporaceae</taxon>
        <taxon>Micromonospora</taxon>
    </lineage>
</organism>
<feature type="region of interest" description="Disordered" evidence="1">
    <location>
        <begin position="250"/>
        <end position="288"/>
    </location>
</feature>
<dbReference type="Proteomes" id="UP000070620">
    <property type="component" value="Unassembled WGS sequence"/>
</dbReference>
<evidence type="ECO:0000313" key="3">
    <source>
        <dbReference type="Proteomes" id="UP000070620"/>
    </source>
</evidence>
<keyword evidence="3" id="KW-1185">Reference proteome</keyword>
<dbReference type="AlphaFoldDB" id="A0A136PRH0"/>
<evidence type="ECO:0000256" key="1">
    <source>
        <dbReference type="SAM" id="MobiDB-lite"/>
    </source>
</evidence>
<dbReference type="EMBL" id="LRQV01000054">
    <property type="protein sequence ID" value="KXK60944.1"/>
    <property type="molecule type" value="Genomic_DNA"/>
</dbReference>
<comment type="caution">
    <text evidence="2">The sequence shown here is derived from an EMBL/GenBank/DDBJ whole genome shotgun (WGS) entry which is preliminary data.</text>
</comment>